<evidence type="ECO:0000313" key="3">
    <source>
        <dbReference type="Proteomes" id="UP001333818"/>
    </source>
</evidence>
<organism evidence="2 3">
    <name type="scientific">Tumidithrix elongata BACA0141</name>
    <dbReference type="NCBI Taxonomy" id="2716417"/>
    <lineage>
        <taxon>Bacteria</taxon>
        <taxon>Bacillati</taxon>
        <taxon>Cyanobacteriota</taxon>
        <taxon>Cyanophyceae</taxon>
        <taxon>Pseudanabaenales</taxon>
        <taxon>Pseudanabaenaceae</taxon>
        <taxon>Tumidithrix</taxon>
        <taxon>Tumidithrix elongata</taxon>
    </lineage>
</organism>
<protein>
    <submittedName>
        <fullName evidence="2">DUF1816 domain-containing protein</fullName>
    </submittedName>
</protein>
<keyword evidence="1" id="KW-0472">Membrane</keyword>
<dbReference type="RefSeq" id="WP_330485369.1">
    <property type="nucleotide sequence ID" value="NZ_JAZBJZ010000101.1"/>
</dbReference>
<accession>A0AAW9Q7L7</accession>
<dbReference type="InterPro" id="IPR014945">
    <property type="entry name" value="DUF1816"/>
</dbReference>
<keyword evidence="1" id="KW-1133">Transmembrane helix</keyword>
<evidence type="ECO:0000256" key="1">
    <source>
        <dbReference type="SAM" id="Phobius"/>
    </source>
</evidence>
<dbReference type="EMBL" id="JAZBJZ010000101">
    <property type="protein sequence ID" value="MEE3718933.1"/>
    <property type="molecule type" value="Genomic_DNA"/>
</dbReference>
<gene>
    <name evidence="2" type="ORF">V2H45_19495</name>
</gene>
<dbReference type="Proteomes" id="UP001333818">
    <property type="component" value="Unassembled WGS sequence"/>
</dbReference>
<reference evidence="2" key="1">
    <citation type="submission" date="2024-01" db="EMBL/GenBank/DDBJ databases">
        <title>Bank of Algae and Cyanobacteria of the Azores (BACA) strain genomes.</title>
        <authorList>
            <person name="Luz R."/>
            <person name="Cordeiro R."/>
            <person name="Fonseca A."/>
            <person name="Goncalves V."/>
        </authorList>
    </citation>
    <scope>NUCLEOTIDE SEQUENCE</scope>
    <source>
        <strain evidence="2">BACA0141</strain>
    </source>
</reference>
<evidence type="ECO:0000313" key="2">
    <source>
        <dbReference type="EMBL" id="MEE3718933.1"/>
    </source>
</evidence>
<dbReference type="AlphaFoldDB" id="A0AAW9Q7L7"/>
<proteinExistence type="predicted"/>
<name>A0AAW9Q7L7_9CYAN</name>
<feature type="transmembrane region" description="Helical" evidence="1">
    <location>
        <begin position="27"/>
        <end position="45"/>
    </location>
</feature>
<keyword evidence="1" id="KW-0812">Transmembrane</keyword>
<dbReference type="Pfam" id="PF08846">
    <property type="entry name" value="DUF1816"/>
    <property type="match status" value="1"/>
</dbReference>
<comment type="caution">
    <text evidence="2">The sequence shown here is derived from an EMBL/GenBank/DDBJ whole genome shotgun (WGS) entry which is preliminary data.</text>
</comment>
<keyword evidence="3" id="KW-1185">Reference proteome</keyword>
<sequence>MAYKDWIGNFWEPTKSVFTSFLNRLGLAWWVKIITASPICIYYFGPFISDREARNLQGGYIEDLIHEGATVTNLEIKCCQPSQLTVDIDLIDVD</sequence>